<dbReference type="PANTHER" id="PTHR46136:SF1">
    <property type="entry name" value="TRANSCRIPTION FACTOR GTE11-RELATED"/>
    <property type="match status" value="1"/>
</dbReference>
<evidence type="ECO:0000256" key="3">
    <source>
        <dbReference type="SAM" id="MobiDB-lite"/>
    </source>
</evidence>
<reference evidence="5" key="1">
    <citation type="submission" date="2016-10" db="EMBL/GenBank/DDBJ databases">
        <authorList>
            <person name="Benchimol M."/>
            <person name="Almeida L.G."/>
            <person name="Vasconcelos A.T."/>
            <person name="Perreira-Neves A."/>
            <person name="Rosa I.A."/>
            <person name="Tasca T."/>
            <person name="Bogo M.R."/>
            <person name="de Souza W."/>
        </authorList>
    </citation>
    <scope>NUCLEOTIDE SEQUENCE [LARGE SCALE GENOMIC DNA]</scope>
    <source>
        <strain evidence="5">K</strain>
    </source>
</reference>
<accession>A0A1J4JKP9</accession>
<evidence type="ECO:0000313" key="5">
    <source>
        <dbReference type="EMBL" id="OHS99658.1"/>
    </source>
</evidence>
<dbReference type="InterPro" id="IPR027353">
    <property type="entry name" value="NET_dom"/>
</dbReference>
<feature type="domain" description="Bromo" evidence="4">
    <location>
        <begin position="19"/>
        <end position="91"/>
    </location>
</feature>
<dbReference type="GeneID" id="94828898"/>
<dbReference type="Proteomes" id="UP000179807">
    <property type="component" value="Unassembled WGS sequence"/>
</dbReference>
<keyword evidence="1 2" id="KW-0103">Bromodomain</keyword>
<dbReference type="AlphaFoldDB" id="A0A1J4JKP9"/>
<dbReference type="PROSITE" id="PS50014">
    <property type="entry name" value="BROMODOMAIN_2"/>
    <property type="match status" value="1"/>
</dbReference>
<dbReference type="InterPro" id="IPR036427">
    <property type="entry name" value="Bromodomain-like_sf"/>
</dbReference>
<protein>
    <recommendedName>
        <fullName evidence="4">Bromo domain-containing protein</fullName>
    </recommendedName>
</protein>
<dbReference type="VEuPathDB" id="TrichDB:TRFO_08283"/>
<feature type="compositionally biased region" description="Low complexity" evidence="3">
    <location>
        <begin position="242"/>
        <end position="257"/>
    </location>
</feature>
<dbReference type="OrthoDB" id="1937912at2759"/>
<dbReference type="EMBL" id="MLAK01000993">
    <property type="protein sequence ID" value="OHS99658.1"/>
    <property type="molecule type" value="Genomic_DNA"/>
</dbReference>
<sequence length="333" mass="37937">MPLSSQRKARCITIIDELLKNKISRIFADPVDPELDNCPNYLDIIKRPMDLGTVRANLVNDRYDKFSDFCADVDQIWENAREFNGEYSMITLFAQQLKKDFDSKIFLMTDDEVADWITKFYDLQNQMWNFATRYTNAPEQRSQPAQSVQPQTQARVGGKGIGKKGAYKDYDNYERSMSSNHSEHSSSRGYHVTSSSSSSVKSSTPAFSTGTSLSSTSKSGMYSNSPIHSINSLNNSNMVNDSPSHSNYSSISSSYKKQPPKKPEKKITAEELIELHNMIKQLESEESVFKVLNIIKTHEHMPELTEKSVVDLNNLSMKTRVKLYEWIQNNGYI</sequence>
<dbReference type="InterPro" id="IPR052442">
    <property type="entry name" value="Env_Response_Regulator"/>
</dbReference>
<evidence type="ECO:0000313" key="6">
    <source>
        <dbReference type="Proteomes" id="UP000179807"/>
    </source>
</evidence>
<evidence type="ECO:0000259" key="4">
    <source>
        <dbReference type="PROSITE" id="PS50014"/>
    </source>
</evidence>
<dbReference type="RefSeq" id="XP_068352795.1">
    <property type="nucleotide sequence ID" value="XM_068494194.1"/>
</dbReference>
<dbReference type="PRINTS" id="PR00503">
    <property type="entry name" value="BROMODOMAIN"/>
</dbReference>
<name>A0A1J4JKP9_9EUKA</name>
<dbReference type="SUPFAM" id="SSF47370">
    <property type="entry name" value="Bromodomain"/>
    <property type="match status" value="1"/>
</dbReference>
<feature type="compositionally biased region" description="Polar residues" evidence="3">
    <location>
        <begin position="138"/>
        <end position="154"/>
    </location>
</feature>
<comment type="caution">
    <text evidence="5">The sequence shown here is derived from an EMBL/GenBank/DDBJ whole genome shotgun (WGS) entry which is preliminary data.</text>
</comment>
<feature type="compositionally biased region" description="Low complexity" evidence="3">
    <location>
        <begin position="187"/>
        <end position="220"/>
    </location>
</feature>
<proteinExistence type="predicted"/>
<dbReference type="PANTHER" id="PTHR46136">
    <property type="entry name" value="TRANSCRIPTION FACTOR GTE8"/>
    <property type="match status" value="1"/>
</dbReference>
<gene>
    <name evidence="5" type="ORF">TRFO_08283</name>
</gene>
<keyword evidence="6" id="KW-1185">Reference proteome</keyword>
<dbReference type="PROSITE" id="PS00633">
    <property type="entry name" value="BROMODOMAIN_1"/>
    <property type="match status" value="1"/>
</dbReference>
<organism evidence="5 6">
    <name type="scientific">Tritrichomonas foetus</name>
    <dbReference type="NCBI Taxonomy" id="1144522"/>
    <lineage>
        <taxon>Eukaryota</taxon>
        <taxon>Metamonada</taxon>
        <taxon>Parabasalia</taxon>
        <taxon>Tritrichomonadida</taxon>
        <taxon>Tritrichomonadidae</taxon>
        <taxon>Tritrichomonas</taxon>
    </lineage>
</organism>
<dbReference type="Pfam" id="PF17035">
    <property type="entry name" value="BET"/>
    <property type="match status" value="1"/>
</dbReference>
<dbReference type="CDD" id="cd04369">
    <property type="entry name" value="Bromodomain"/>
    <property type="match status" value="1"/>
</dbReference>
<dbReference type="Gene3D" id="1.20.920.10">
    <property type="entry name" value="Bromodomain-like"/>
    <property type="match status" value="1"/>
</dbReference>
<dbReference type="SMART" id="SM00297">
    <property type="entry name" value="BROMO"/>
    <property type="match status" value="1"/>
</dbReference>
<evidence type="ECO:0000256" key="1">
    <source>
        <dbReference type="ARBA" id="ARBA00023117"/>
    </source>
</evidence>
<dbReference type="InterPro" id="IPR001487">
    <property type="entry name" value="Bromodomain"/>
</dbReference>
<dbReference type="Pfam" id="PF00439">
    <property type="entry name" value="Bromodomain"/>
    <property type="match status" value="1"/>
</dbReference>
<evidence type="ECO:0000256" key="2">
    <source>
        <dbReference type="PROSITE-ProRule" id="PRU00035"/>
    </source>
</evidence>
<feature type="region of interest" description="Disordered" evidence="3">
    <location>
        <begin position="233"/>
        <end position="264"/>
    </location>
</feature>
<dbReference type="InterPro" id="IPR018359">
    <property type="entry name" value="Bromodomain_CS"/>
</dbReference>
<feature type="region of interest" description="Disordered" evidence="3">
    <location>
        <begin position="138"/>
        <end position="221"/>
    </location>
</feature>